<feature type="transmembrane region" description="Helical" evidence="12">
    <location>
        <begin position="553"/>
        <end position="574"/>
    </location>
</feature>
<dbReference type="Pfam" id="PF00005">
    <property type="entry name" value="ABC_tran"/>
    <property type="match status" value="2"/>
</dbReference>
<feature type="transmembrane region" description="Helical" evidence="12">
    <location>
        <begin position="674"/>
        <end position="695"/>
    </location>
</feature>
<reference evidence="14 15" key="1">
    <citation type="submission" date="2024-09" db="EMBL/GenBank/DDBJ databases">
        <authorList>
            <person name="Sun Q."/>
            <person name="Mori K."/>
        </authorList>
    </citation>
    <scope>NUCLEOTIDE SEQUENCE [LARGE SCALE GENOMIC DNA]</scope>
    <source>
        <strain evidence="14 15">JCM 3028</strain>
    </source>
</reference>
<dbReference type="CDD" id="cd03216">
    <property type="entry name" value="ABC_Carb_Monos_I"/>
    <property type="match status" value="1"/>
</dbReference>
<keyword evidence="5 12" id="KW-0812">Transmembrane</keyword>
<evidence type="ECO:0000313" key="15">
    <source>
        <dbReference type="Proteomes" id="UP001589610"/>
    </source>
</evidence>
<dbReference type="GO" id="GO:0005524">
    <property type="term" value="F:ATP binding"/>
    <property type="evidence" value="ECO:0007669"/>
    <property type="project" value="UniProtKB-KW"/>
</dbReference>
<keyword evidence="2" id="KW-0813">Transport</keyword>
<dbReference type="EMBL" id="JBHMBS010000012">
    <property type="protein sequence ID" value="MFB9678662.1"/>
    <property type="molecule type" value="Genomic_DNA"/>
</dbReference>
<feature type="transmembrane region" description="Helical" evidence="12">
    <location>
        <begin position="806"/>
        <end position="825"/>
    </location>
</feature>
<evidence type="ECO:0000256" key="1">
    <source>
        <dbReference type="ARBA" id="ARBA00004651"/>
    </source>
</evidence>
<evidence type="ECO:0000256" key="11">
    <source>
        <dbReference type="ARBA" id="ARBA00023136"/>
    </source>
</evidence>
<comment type="subcellular location">
    <subcellularLocation>
        <location evidence="1">Cell membrane</location>
        <topology evidence="1">Multi-pass membrane protein</topology>
    </subcellularLocation>
</comment>
<dbReference type="PROSITE" id="PS00211">
    <property type="entry name" value="ABC_TRANSPORTER_1"/>
    <property type="match status" value="1"/>
</dbReference>
<sequence>MVESTAGLVLRGVTKRFPGVVALDGVDFQAHPGEVHALVGGNGAGKSTLMAVASGALAPDAGTVEISGSPMRQSSPIAAREQGLAIAFQHPALLPDLTVTENLLLSVPKRLRPSFGDAQDWAREKLLPMGMDIDPAAAAGRLTLAEKQAVEICGALACEPGVLILDEPTEPFMVAEIERLFEQIRKLAADGMAVVYISHRLPDVMALSDRLTVLRDGQIRGTFLASEVTEEEIVTRIAGREIDALFPPRPSSVGDVVMEVRDLRSDRLRGITTTLARNEVLGLAGVEGNGQREFIRALGGADPVTGGTVTVDGRAVELGSPRRTRRAGVVLMPQERHVEGVATVLSVKENLGVAATGRTAVAGVVRGSAENAIVAEEIRKLGIKVASPDSALDHLSGGNQQKVVLGRSLLSAPKVLLCDEPTQGIDVGVRSDIYHRLRSTADSGTPVVVLGSDNVELAGLCDRVLVFSRGEVVRELTGDQISEHAITEASLTAATSARSAEVAERARGTGLFGAFRRLLSSEQAPSAFLAVAIVLLAAVSATRSDRFLSEFNIASMLGLLAPVLFLAAGQLIVMLTGGIDLSVGPLSGTLVVIASFYVLDGYGAGWWALGFLLMILAATGVGLTNGMLVRFARVTPVVATLVTYTALQGLSLVMRDSPGGSISTSVTEALGARIGPIPYAVIVGAGVLVALEVMSRRSMTGLRLRGAGSSEQAARKRGIPVARVHLVVYLASALFTVVGALLLMAQIGVGDPTAGISYTMAGITAVVLGGASIFGGRGSFVGVLFGVILLQVIQNATVFLGLSQSWQYWMLGLMALAATAVYSQARTARA</sequence>
<evidence type="ECO:0000256" key="8">
    <source>
        <dbReference type="ARBA" id="ARBA00022840"/>
    </source>
</evidence>
<dbReference type="PANTHER" id="PTHR43790:SF3">
    <property type="entry name" value="D-ALLOSE IMPORT ATP-BINDING PROTEIN ALSA-RELATED"/>
    <property type="match status" value="1"/>
</dbReference>
<keyword evidence="11 12" id="KW-0472">Membrane</keyword>
<dbReference type="Pfam" id="PF02653">
    <property type="entry name" value="BPD_transp_2"/>
    <property type="match status" value="1"/>
</dbReference>
<evidence type="ECO:0000256" key="5">
    <source>
        <dbReference type="ARBA" id="ARBA00022692"/>
    </source>
</evidence>
<proteinExistence type="predicted"/>
<accession>A0ABV5TI12</accession>
<evidence type="ECO:0000313" key="14">
    <source>
        <dbReference type="EMBL" id="MFB9678662.1"/>
    </source>
</evidence>
<feature type="transmembrane region" description="Helical" evidence="12">
    <location>
        <begin position="605"/>
        <end position="624"/>
    </location>
</feature>
<feature type="domain" description="ABC transporter" evidence="13">
    <location>
        <begin position="8"/>
        <end position="241"/>
    </location>
</feature>
<dbReference type="InterPro" id="IPR027417">
    <property type="entry name" value="P-loop_NTPase"/>
</dbReference>
<dbReference type="PANTHER" id="PTHR43790">
    <property type="entry name" value="CARBOHYDRATE TRANSPORT ATP-BINDING PROTEIN MG119-RELATED"/>
    <property type="match status" value="1"/>
</dbReference>
<keyword evidence="3" id="KW-1003">Cell membrane</keyword>
<keyword evidence="6" id="KW-0677">Repeat</keyword>
<evidence type="ECO:0000256" key="7">
    <source>
        <dbReference type="ARBA" id="ARBA00022741"/>
    </source>
</evidence>
<keyword evidence="4" id="KW-0762">Sugar transport</keyword>
<feature type="transmembrane region" description="Helical" evidence="12">
    <location>
        <begin position="726"/>
        <end position="749"/>
    </location>
</feature>
<comment type="caution">
    <text evidence="14">The sequence shown here is derived from an EMBL/GenBank/DDBJ whole genome shotgun (WGS) entry which is preliminary data.</text>
</comment>
<dbReference type="Proteomes" id="UP001589610">
    <property type="component" value="Unassembled WGS sequence"/>
</dbReference>
<dbReference type="RefSeq" id="WP_386159839.1">
    <property type="nucleotide sequence ID" value="NZ_JBHMBS010000012.1"/>
</dbReference>
<keyword evidence="9" id="KW-1278">Translocase</keyword>
<feature type="domain" description="ABC transporter" evidence="13">
    <location>
        <begin position="251"/>
        <end position="494"/>
    </location>
</feature>
<feature type="transmembrane region" description="Helical" evidence="12">
    <location>
        <begin position="631"/>
        <end position="654"/>
    </location>
</feature>
<feature type="transmembrane region" description="Helical" evidence="12">
    <location>
        <begin position="755"/>
        <end position="774"/>
    </location>
</feature>
<evidence type="ECO:0000259" key="13">
    <source>
        <dbReference type="PROSITE" id="PS50893"/>
    </source>
</evidence>
<evidence type="ECO:0000256" key="4">
    <source>
        <dbReference type="ARBA" id="ARBA00022597"/>
    </source>
</evidence>
<evidence type="ECO:0000256" key="2">
    <source>
        <dbReference type="ARBA" id="ARBA00022448"/>
    </source>
</evidence>
<dbReference type="CDD" id="cd03215">
    <property type="entry name" value="ABC_Carb_Monos_II"/>
    <property type="match status" value="1"/>
</dbReference>
<evidence type="ECO:0000256" key="6">
    <source>
        <dbReference type="ARBA" id="ARBA00022737"/>
    </source>
</evidence>
<keyword evidence="15" id="KW-1185">Reference proteome</keyword>
<dbReference type="InterPro" id="IPR001851">
    <property type="entry name" value="ABC_transp_permease"/>
</dbReference>
<evidence type="ECO:0000256" key="10">
    <source>
        <dbReference type="ARBA" id="ARBA00022989"/>
    </source>
</evidence>
<keyword evidence="7" id="KW-0547">Nucleotide-binding</keyword>
<dbReference type="CDD" id="cd06579">
    <property type="entry name" value="TM_PBP1_transp_AraH_like"/>
    <property type="match status" value="1"/>
</dbReference>
<dbReference type="Gene3D" id="3.40.50.300">
    <property type="entry name" value="P-loop containing nucleotide triphosphate hydrolases"/>
    <property type="match status" value="2"/>
</dbReference>
<dbReference type="SMART" id="SM00382">
    <property type="entry name" value="AAA"/>
    <property type="match status" value="2"/>
</dbReference>
<name>A0ABV5TI12_9ACTN</name>
<keyword evidence="8 14" id="KW-0067">ATP-binding</keyword>
<organism evidence="14 15">
    <name type="scientific">Streptosporangium vulgare</name>
    <dbReference type="NCBI Taxonomy" id="46190"/>
    <lineage>
        <taxon>Bacteria</taxon>
        <taxon>Bacillati</taxon>
        <taxon>Actinomycetota</taxon>
        <taxon>Actinomycetes</taxon>
        <taxon>Streptosporangiales</taxon>
        <taxon>Streptosporangiaceae</taxon>
        <taxon>Streptosporangium</taxon>
    </lineage>
</organism>
<feature type="transmembrane region" description="Helical" evidence="12">
    <location>
        <begin position="524"/>
        <end position="541"/>
    </location>
</feature>
<dbReference type="InterPro" id="IPR003439">
    <property type="entry name" value="ABC_transporter-like_ATP-bd"/>
</dbReference>
<keyword evidence="10 12" id="KW-1133">Transmembrane helix</keyword>
<dbReference type="InterPro" id="IPR050107">
    <property type="entry name" value="ABC_carbohydrate_import_ATPase"/>
</dbReference>
<dbReference type="SUPFAM" id="SSF52540">
    <property type="entry name" value="P-loop containing nucleoside triphosphate hydrolases"/>
    <property type="match status" value="2"/>
</dbReference>
<dbReference type="InterPro" id="IPR017871">
    <property type="entry name" value="ABC_transporter-like_CS"/>
</dbReference>
<dbReference type="PROSITE" id="PS50893">
    <property type="entry name" value="ABC_TRANSPORTER_2"/>
    <property type="match status" value="2"/>
</dbReference>
<evidence type="ECO:0000256" key="3">
    <source>
        <dbReference type="ARBA" id="ARBA00022475"/>
    </source>
</evidence>
<feature type="transmembrane region" description="Helical" evidence="12">
    <location>
        <begin position="781"/>
        <end position="800"/>
    </location>
</feature>
<evidence type="ECO:0000256" key="12">
    <source>
        <dbReference type="SAM" id="Phobius"/>
    </source>
</evidence>
<evidence type="ECO:0000256" key="9">
    <source>
        <dbReference type="ARBA" id="ARBA00022967"/>
    </source>
</evidence>
<gene>
    <name evidence="14" type="ORF">ACFFRH_24555</name>
</gene>
<dbReference type="InterPro" id="IPR003593">
    <property type="entry name" value="AAA+_ATPase"/>
</dbReference>
<protein>
    <submittedName>
        <fullName evidence="14">ATP-binding cassette domain-containing protein</fullName>
    </submittedName>
</protein>